<evidence type="ECO:0000313" key="2">
    <source>
        <dbReference type="EMBL" id="PIZ86134.1"/>
    </source>
</evidence>
<accession>A0A2J0MG28</accession>
<dbReference type="Proteomes" id="UP000229132">
    <property type="component" value="Unassembled WGS sequence"/>
</dbReference>
<organism evidence="2 3">
    <name type="scientific">Candidatus Nomurabacteria bacterium CG_4_10_14_0_2_um_filter_33_9</name>
    <dbReference type="NCBI Taxonomy" id="1974728"/>
    <lineage>
        <taxon>Bacteria</taxon>
        <taxon>Candidatus Nomuraibacteriota</taxon>
    </lineage>
</organism>
<dbReference type="SUPFAM" id="SSF52540">
    <property type="entry name" value="P-loop containing nucleoside triphosphate hydrolases"/>
    <property type="match status" value="1"/>
</dbReference>
<sequence length="225" mass="25498">MFLIMSKNYFESRVVYLSGPPCTGKSSVLDRLGGVGFTVIPEFYEKVPTFVREAFSQGNREKVLAQDWAIEQHQVKAKKIAQSVSVGENVAIDRSPLDVAAYSHYLGLSVYSETLTRLNMNDWVPGENYYLFATSNEITSRFLNRDGVGALKESDWKIFFNGLNVSYLYQLRLLRELSPGLSVVSFDTMQFSIGEIVNSICSVLPEDKHLFDFNYLFKKLSSAHE</sequence>
<dbReference type="Pfam" id="PF13521">
    <property type="entry name" value="AAA_28"/>
    <property type="match status" value="1"/>
</dbReference>
<dbReference type="AlphaFoldDB" id="A0A2J0MG28"/>
<protein>
    <recommendedName>
        <fullName evidence="1">NadR/Ttd14 AAA domain-containing protein</fullName>
    </recommendedName>
</protein>
<dbReference type="InterPro" id="IPR027417">
    <property type="entry name" value="P-loop_NTPase"/>
</dbReference>
<evidence type="ECO:0000259" key="1">
    <source>
        <dbReference type="Pfam" id="PF13521"/>
    </source>
</evidence>
<comment type="caution">
    <text evidence="2">The sequence shown here is derived from an EMBL/GenBank/DDBJ whole genome shotgun (WGS) entry which is preliminary data.</text>
</comment>
<dbReference type="Gene3D" id="3.40.50.300">
    <property type="entry name" value="P-loop containing nucleotide triphosphate hydrolases"/>
    <property type="match status" value="1"/>
</dbReference>
<name>A0A2J0MG28_9BACT</name>
<gene>
    <name evidence="2" type="ORF">COX94_01010</name>
</gene>
<feature type="domain" description="NadR/Ttd14 AAA" evidence="1">
    <location>
        <begin position="15"/>
        <end position="117"/>
    </location>
</feature>
<proteinExistence type="predicted"/>
<dbReference type="InterPro" id="IPR038727">
    <property type="entry name" value="NadR/Ttd14_AAA_dom"/>
</dbReference>
<dbReference type="EMBL" id="PFOX01000019">
    <property type="protein sequence ID" value="PIZ86134.1"/>
    <property type="molecule type" value="Genomic_DNA"/>
</dbReference>
<reference evidence="3" key="1">
    <citation type="submission" date="2017-09" db="EMBL/GenBank/DDBJ databases">
        <title>Depth-based differentiation of microbial function through sediment-hosted aquifers and enrichment of novel symbionts in the deep terrestrial subsurface.</title>
        <authorList>
            <person name="Probst A.J."/>
            <person name="Ladd B."/>
            <person name="Jarett J.K."/>
            <person name="Geller-Mcgrath D.E."/>
            <person name="Sieber C.M.K."/>
            <person name="Emerson J.B."/>
            <person name="Anantharaman K."/>
            <person name="Thomas B.C."/>
            <person name="Malmstrom R."/>
            <person name="Stieglmeier M."/>
            <person name="Klingl A."/>
            <person name="Woyke T."/>
            <person name="Ryan C.M."/>
            <person name="Banfield J.F."/>
        </authorList>
    </citation>
    <scope>NUCLEOTIDE SEQUENCE [LARGE SCALE GENOMIC DNA]</scope>
</reference>
<evidence type="ECO:0000313" key="3">
    <source>
        <dbReference type="Proteomes" id="UP000229132"/>
    </source>
</evidence>